<sequence length="126" mass="13849">MLRAKSVSKVLVLKIKRLRSPSRLTLPRTARVSFASLSPTRRCVSVADCRLSVTVSVGSSTHECTLSLWLPDFLQDAASGAGVAAGRDRLAVSISEVRDSGSRIRLRLFLYRNRKLIHFSGTSFVC</sequence>
<protein>
    <submittedName>
        <fullName evidence="1">Uncharacterized protein</fullName>
    </submittedName>
</protein>
<accession>A0A834XHU1</accession>
<evidence type="ECO:0000313" key="1">
    <source>
        <dbReference type="EMBL" id="KAF7844477.1"/>
    </source>
</evidence>
<organism evidence="1 2">
    <name type="scientific">Senna tora</name>
    <dbReference type="NCBI Taxonomy" id="362788"/>
    <lineage>
        <taxon>Eukaryota</taxon>
        <taxon>Viridiplantae</taxon>
        <taxon>Streptophyta</taxon>
        <taxon>Embryophyta</taxon>
        <taxon>Tracheophyta</taxon>
        <taxon>Spermatophyta</taxon>
        <taxon>Magnoliopsida</taxon>
        <taxon>eudicotyledons</taxon>
        <taxon>Gunneridae</taxon>
        <taxon>Pentapetalae</taxon>
        <taxon>rosids</taxon>
        <taxon>fabids</taxon>
        <taxon>Fabales</taxon>
        <taxon>Fabaceae</taxon>
        <taxon>Caesalpinioideae</taxon>
        <taxon>Cassia clade</taxon>
        <taxon>Senna</taxon>
    </lineage>
</organism>
<dbReference type="AlphaFoldDB" id="A0A834XHU1"/>
<keyword evidence="2" id="KW-1185">Reference proteome</keyword>
<proteinExistence type="predicted"/>
<reference evidence="1" key="1">
    <citation type="submission" date="2020-09" db="EMBL/GenBank/DDBJ databases">
        <title>Genome-Enabled Discovery of Anthraquinone Biosynthesis in Senna tora.</title>
        <authorList>
            <person name="Kang S.-H."/>
            <person name="Pandey R.P."/>
            <person name="Lee C.-M."/>
            <person name="Sim J.-S."/>
            <person name="Jeong J.-T."/>
            <person name="Choi B.-S."/>
            <person name="Jung M."/>
            <person name="Ginzburg D."/>
            <person name="Zhao K."/>
            <person name="Won S.Y."/>
            <person name="Oh T.-J."/>
            <person name="Yu Y."/>
            <person name="Kim N.-H."/>
            <person name="Lee O.R."/>
            <person name="Lee T.-H."/>
            <person name="Bashyal P."/>
            <person name="Kim T.-S."/>
            <person name="Lee W.-H."/>
            <person name="Kawkins C."/>
            <person name="Kim C.-K."/>
            <person name="Kim J.S."/>
            <person name="Ahn B.O."/>
            <person name="Rhee S.Y."/>
            <person name="Sohng J.K."/>
        </authorList>
    </citation>
    <scope>NUCLEOTIDE SEQUENCE</scope>
    <source>
        <tissue evidence="1">Leaf</tissue>
    </source>
</reference>
<evidence type="ECO:0000313" key="2">
    <source>
        <dbReference type="Proteomes" id="UP000634136"/>
    </source>
</evidence>
<name>A0A834XHU1_9FABA</name>
<dbReference type="Proteomes" id="UP000634136">
    <property type="component" value="Unassembled WGS sequence"/>
</dbReference>
<dbReference type="EMBL" id="JAAIUW010000001">
    <property type="protein sequence ID" value="KAF7844477.1"/>
    <property type="molecule type" value="Genomic_DNA"/>
</dbReference>
<gene>
    <name evidence="1" type="ORF">G2W53_001382</name>
</gene>
<comment type="caution">
    <text evidence="1">The sequence shown here is derived from an EMBL/GenBank/DDBJ whole genome shotgun (WGS) entry which is preliminary data.</text>
</comment>